<feature type="transmembrane region" description="Helical" evidence="6">
    <location>
        <begin position="158"/>
        <end position="176"/>
    </location>
</feature>
<protein>
    <submittedName>
        <fullName evidence="7">Membrane protein</fullName>
    </submittedName>
</protein>
<dbReference type="GO" id="GO:0016020">
    <property type="term" value="C:membrane"/>
    <property type="evidence" value="ECO:0007669"/>
    <property type="project" value="UniProtKB-SubCell"/>
</dbReference>
<dbReference type="eggNOG" id="COG0861">
    <property type="taxonomic scope" value="Bacteria"/>
</dbReference>
<dbReference type="RefSeq" id="WP_020583786.1">
    <property type="nucleotide sequence ID" value="NZ_JOJP01000001.1"/>
</dbReference>
<feature type="transmembrane region" description="Helical" evidence="6">
    <location>
        <begin position="128"/>
        <end position="152"/>
    </location>
</feature>
<dbReference type="PANTHER" id="PTHR30238:SF4">
    <property type="entry name" value="SLL1022 PROTEIN"/>
    <property type="match status" value="1"/>
</dbReference>
<comment type="similarity">
    <text evidence="2">Belongs to the TerC family.</text>
</comment>
<dbReference type="Pfam" id="PF03741">
    <property type="entry name" value="TerC"/>
    <property type="match status" value="1"/>
</dbReference>
<feature type="transmembrane region" description="Helical" evidence="6">
    <location>
        <begin position="12"/>
        <end position="36"/>
    </location>
</feature>
<dbReference type="AlphaFoldDB" id="A0A081KDS6"/>
<evidence type="ECO:0000313" key="7">
    <source>
        <dbReference type="EMBL" id="KEI72302.1"/>
    </source>
</evidence>
<evidence type="ECO:0000256" key="3">
    <source>
        <dbReference type="ARBA" id="ARBA00022692"/>
    </source>
</evidence>
<keyword evidence="3 6" id="KW-0812">Transmembrane</keyword>
<dbReference type="Proteomes" id="UP000027997">
    <property type="component" value="Unassembled WGS sequence"/>
</dbReference>
<sequence length="241" mass="26644">MDLLFSPESLIALLTLTSLEIVLGIDNIIFLTILVDRLPEHQRAYARNIGLGLAMITRLGLLFSLSWIMGLTETLFTVMEQGISGRDIILLTGGLFLIWKSTHEIHQSMGDNDGTQSEESKSNNTNGYFFFILGQIAIIDIVFSLDSVITAVGLVDQLWVMATAVILAVMVMMFAAGPIGRFVSNHPTLKVLALSFLILIGVSLMADGLDFHIPKGYIYFAMAFSLIVEMFNSRLRKQPEP</sequence>
<keyword evidence="5 6" id="KW-0472">Membrane</keyword>
<accession>A0A081KDS6</accession>
<organism evidence="7 8">
    <name type="scientific">Endozoicomonas elysicola</name>
    <dbReference type="NCBI Taxonomy" id="305900"/>
    <lineage>
        <taxon>Bacteria</taxon>
        <taxon>Pseudomonadati</taxon>
        <taxon>Pseudomonadota</taxon>
        <taxon>Gammaproteobacteria</taxon>
        <taxon>Oceanospirillales</taxon>
        <taxon>Endozoicomonadaceae</taxon>
        <taxon>Endozoicomonas</taxon>
    </lineage>
</organism>
<comment type="caution">
    <text evidence="7">The sequence shown here is derived from an EMBL/GenBank/DDBJ whole genome shotgun (WGS) entry which is preliminary data.</text>
</comment>
<evidence type="ECO:0000256" key="1">
    <source>
        <dbReference type="ARBA" id="ARBA00004141"/>
    </source>
</evidence>
<keyword evidence="4 6" id="KW-1133">Transmembrane helix</keyword>
<feature type="transmembrane region" description="Helical" evidence="6">
    <location>
        <begin position="48"/>
        <end position="69"/>
    </location>
</feature>
<dbReference type="STRING" id="305900.GV64_17615"/>
<evidence type="ECO:0000256" key="4">
    <source>
        <dbReference type="ARBA" id="ARBA00022989"/>
    </source>
</evidence>
<keyword evidence="8" id="KW-1185">Reference proteome</keyword>
<evidence type="ECO:0000256" key="6">
    <source>
        <dbReference type="SAM" id="Phobius"/>
    </source>
</evidence>
<name>A0A081KDS6_9GAMM</name>
<evidence type="ECO:0000313" key="8">
    <source>
        <dbReference type="Proteomes" id="UP000027997"/>
    </source>
</evidence>
<dbReference type="PANTHER" id="PTHR30238">
    <property type="entry name" value="MEMBRANE BOUND PREDICTED REDOX MODULATOR"/>
    <property type="match status" value="1"/>
</dbReference>
<proteinExistence type="inferred from homology"/>
<evidence type="ECO:0000256" key="5">
    <source>
        <dbReference type="ARBA" id="ARBA00023136"/>
    </source>
</evidence>
<dbReference type="InterPro" id="IPR005496">
    <property type="entry name" value="Integral_membrane_TerC"/>
</dbReference>
<feature type="transmembrane region" description="Helical" evidence="6">
    <location>
        <begin position="217"/>
        <end position="235"/>
    </location>
</feature>
<feature type="transmembrane region" description="Helical" evidence="6">
    <location>
        <begin position="188"/>
        <end position="205"/>
    </location>
</feature>
<evidence type="ECO:0000256" key="2">
    <source>
        <dbReference type="ARBA" id="ARBA00007511"/>
    </source>
</evidence>
<dbReference type="EMBL" id="JOJP01000001">
    <property type="protein sequence ID" value="KEI72302.1"/>
    <property type="molecule type" value="Genomic_DNA"/>
</dbReference>
<reference evidence="7 8" key="1">
    <citation type="submission" date="2014-06" db="EMBL/GenBank/DDBJ databases">
        <title>Whole Genome Sequences of Three Symbiotic Endozoicomonas Bacteria.</title>
        <authorList>
            <person name="Neave M.J."/>
            <person name="Apprill A."/>
            <person name="Voolstra C.R."/>
        </authorList>
    </citation>
    <scope>NUCLEOTIDE SEQUENCE [LARGE SCALE GENOMIC DNA]</scope>
    <source>
        <strain evidence="7 8">DSM 22380</strain>
    </source>
</reference>
<gene>
    <name evidence="7" type="ORF">GV64_17615</name>
</gene>
<comment type="subcellular location">
    <subcellularLocation>
        <location evidence="1">Membrane</location>
        <topology evidence="1">Multi-pass membrane protein</topology>
    </subcellularLocation>
</comment>
<feature type="transmembrane region" description="Helical" evidence="6">
    <location>
        <begin position="81"/>
        <end position="99"/>
    </location>
</feature>